<dbReference type="NCBIfam" id="TIGR00756">
    <property type="entry name" value="PPR"/>
    <property type="match status" value="1"/>
</dbReference>
<name>A0AAN9EMG3_CROPI</name>
<dbReference type="PROSITE" id="PS51375">
    <property type="entry name" value="PPR"/>
    <property type="match status" value="2"/>
</dbReference>
<dbReference type="InterPro" id="IPR051240">
    <property type="entry name" value="Mito_RNA-Proc/Resp"/>
</dbReference>
<keyword evidence="5" id="KW-1185">Reference proteome</keyword>
<dbReference type="InterPro" id="IPR011990">
    <property type="entry name" value="TPR-like_helical_dom_sf"/>
</dbReference>
<sequence length="195" mass="22618">MGKEKHRDGVTIINKGQTRSATRSESWFAAVKKVHSRCSTKWVCNGGRVRSILEALNTVHDLDEALGQWREKLSNKEVSVILNEQVCWKKGLEIFEWFLKKGCYELNVIHYNIMLWILGRAREWSCIESLWNEMNARGVEPVNSTYGKLIDIYSKGGLKKEALVWLQRMLSRGLEPDEVTTGIIVQLYKRDREFT</sequence>
<gene>
    <name evidence="4" type="ORF">RIF29_30047</name>
</gene>
<evidence type="ECO:0008006" key="6">
    <source>
        <dbReference type="Google" id="ProtNLM"/>
    </source>
</evidence>
<proteinExistence type="inferred from homology"/>
<dbReference type="Pfam" id="PF01535">
    <property type="entry name" value="PPR"/>
    <property type="match status" value="2"/>
</dbReference>
<comment type="similarity">
    <text evidence="1">Belongs to the PPR family. P subfamily.</text>
</comment>
<reference evidence="4 5" key="1">
    <citation type="submission" date="2024-01" db="EMBL/GenBank/DDBJ databases">
        <title>The genomes of 5 underutilized Papilionoideae crops provide insights into root nodulation and disease resistanc.</title>
        <authorList>
            <person name="Yuan L."/>
        </authorList>
    </citation>
    <scope>NUCLEOTIDE SEQUENCE [LARGE SCALE GENOMIC DNA]</scope>
    <source>
        <strain evidence="4">ZHUSHIDOU_FW_LH</strain>
        <tissue evidence="4">Leaf</tissue>
    </source>
</reference>
<keyword evidence="2" id="KW-0677">Repeat</keyword>
<dbReference type="EMBL" id="JAYWIO010000006">
    <property type="protein sequence ID" value="KAK7256593.1"/>
    <property type="molecule type" value="Genomic_DNA"/>
</dbReference>
<evidence type="ECO:0000313" key="5">
    <source>
        <dbReference type="Proteomes" id="UP001372338"/>
    </source>
</evidence>
<dbReference type="Gene3D" id="1.25.40.10">
    <property type="entry name" value="Tetratricopeptide repeat domain"/>
    <property type="match status" value="1"/>
</dbReference>
<dbReference type="PANTHER" id="PTHR47933">
    <property type="entry name" value="PENTATRICOPEPTIDE REPEAT-CONTAINING PROTEIN 1, MITOCHONDRIAL"/>
    <property type="match status" value="1"/>
</dbReference>
<evidence type="ECO:0000256" key="1">
    <source>
        <dbReference type="ARBA" id="ARBA00007626"/>
    </source>
</evidence>
<organism evidence="4 5">
    <name type="scientific">Crotalaria pallida</name>
    <name type="common">Smooth rattlebox</name>
    <name type="synonym">Crotalaria striata</name>
    <dbReference type="NCBI Taxonomy" id="3830"/>
    <lineage>
        <taxon>Eukaryota</taxon>
        <taxon>Viridiplantae</taxon>
        <taxon>Streptophyta</taxon>
        <taxon>Embryophyta</taxon>
        <taxon>Tracheophyta</taxon>
        <taxon>Spermatophyta</taxon>
        <taxon>Magnoliopsida</taxon>
        <taxon>eudicotyledons</taxon>
        <taxon>Gunneridae</taxon>
        <taxon>Pentapetalae</taxon>
        <taxon>rosids</taxon>
        <taxon>fabids</taxon>
        <taxon>Fabales</taxon>
        <taxon>Fabaceae</taxon>
        <taxon>Papilionoideae</taxon>
        <taxon>50 kb inversion clade</taxon>
        <taxon>genistoids sensu lato</taxon>
        <taxon>core genistoids</taxon>
        <taxon>Crotalarieae</taxon>
        <taxon>Crotalaria</taxon>
    </lineage>
</organism>
<accession>A0AAN9EMG3</accession>
<evidence type="ECO:0000313" key="4">
    <source>
        <dbReference type="EMBL" id="KAK7256593.1"/>
    </source>
</evidence>
<dbReference type="InterPro" id="IPR002885">
    <property type="entry name" value="PPR_rpt"/>
</dbReference>
<feature type="repeat" description="PPR" evidence="3">
    <location>
        <begin position="142"/>
        <end position="176"/>
    </location>
</feature>
<dbReference type="Proteomes" id="UP001372338">
    <property type="component" value="Unassembled WGS sequence"/>
</dbReference>
<protein>
    <recommendedName>
        <fullName evidence="6">Pentatricopeptide repeat-containing protein</fullName>
    </recommendedName>
</protein>
<feature type="repeat" description="PPR" evidence="3">
    <location>
        <begin position="107"/>
        <end position="141"/>
    </location>
</feature>
<evidence type="ECO:0000256" key="3">
    <source>
        <dbReference type="PROSITE-ProRule" id="PRU00708"/>
    </source>
</evidence>
<comment type="caution">
    <text evidence="4">The sequence shown here is derived from an EMBL/GenBank/DDBJ whole genome shotgun (WGS) entry which is preliminary data.</text>
</comment>
<dbReference type="AlphaFoldDB" id="A0AAN9EMG3"/>
<dbReference type="GO" id="GO:0003729">
    <property type="term" value="F:mRNA binding"/>
    <property type="evidence" value="ECO:0007669"/>
    <property type="project" value="TreeGrafter"/>
</dbReference>
<evidence type="ECO:0000256" key="2">
    <source>
        <dbReference type="ARBA" id="ARBA00022737"/>
    </source>
</evidence>
<dbReference type="PANTHER" id="PTHR47933:SF19">
    <property type="entry name" value="ACYLAMINOACYL-PEPTIDASE"/>
    <property type="match status" value="1"/>
</dbReference>